<protein>
    <submittedName>
        <fullName evidence="2">Uncharacterized protein</fullName>
    </submittedName>
</protein>
<reference evidence="2 3" key="1">
    <citation type="journal article" date="2014" name="Am. J. Bot.">
        <title>Genome assembly and annotation for red clover (Trifolium pratense; Fabaceae).</title>
        <authorList>
            <person name="Istvanek J."/>
            <person name="Jaros M."/>
            <person name="Krenek A."/>
            <person name="Repkova J."/>
        </authorList>
    </citation>
    <scope>NUCLEOTIDE SEQUENCE [LARGE SCALE GENOMIC DNA]</scope>
    <source>
        <strain evidence="3">cv. Tatra</strain>
        <tissue evidence="2">Young leaves</tissue>
    </source>
</reference>
<sequence length="164" mass="18465">MGGLGIVCTVMGVRKQGCTFFLFCEFAAQIWNAIFRWLGLVIVIPTNFFLLFDCLTGAACNKKVRKGYVLIWHTTIWRLWKSRNEIIFSNGIKDPDKIIDKIKASFVAVGVCADIIYRCACSTNGAGILGCVFGANWRGGEFFTRFRSGLFLQEQQAWLLVFVV</sequence>
<name>A0A2K3K317_TRIPR</name>
<gene>
    <name evidence="2" type="ORF">L195_g052047</name>
</gene>
<proteinExistence type="predicted"/>
<organism evidence="2 3">
    <name type="scientific">Trifolium pratense</name>
    <name type="common">Red clover</name>
    <dbReference type="NCBI Taxonomy" id="57577"/>
    <lineage>
        <taxon>Eukaryota</taxon>
        <taxon>Viridiplantae</taxon>
        <taxon>Streptophyta</taxon>
        <taxon>Embryophyta</taxon>
        <taxon>Tracheophyta</taxon>
        <taxon>Spermatophyta</taxon>
        <taxon>Magnoliopsida</taxon>
        <taxon>eudicotyledons</taxon>
        <taxon>Gunneridae</taxon>
        <taxon>Pentapetalae</taxon>
        <taxon>rosids</taxon>
        <taxon>fabids</taxon>
        <taxon>Fabales</taxon>
        <taxon>Fabaceae</taxon>
        <taxon>Papilionoideae</taxon>
        <taxon>50 kb inversion clade</taxon>
        <taxon>NPAAA clade</taxon>
        <taxon>Hologalegina</taxon>
        <taxon>IRL clade</taxon>
        <taxon>Trifolieae</taxon>
        <taxon>Trifolium</taxon>
    </lineage>
</organism>
<feature type="transmembrane region" description="Helical" evidence="1">
    <location>
        <begin position="34"/>
        <end position="56"/>
    </location>
</feature>
<dbReference type="Proteomes" id="UP000236291">
    <property type="component" value="Unassembled WGS sequence"/>
</dbReference>
<evidence type="ECO:0000313" key="2">
    <source>
        <dbReference type="EMBL" id="PNX60666.1"/>
    </source>
</evidence>
<dbReference type="EMBL" id="ASHM01083247">
    <property type="protein sequence ID" value="PNX60666.1"/>
    <property type="molecule type" value="Genomic_DNA"/>
</dbReference>
<reference evidence="2 3" key="2">
    <citation type="journal article" date="2017" name="Front. Plant Sci.">
        <title>Gene Classification and Mining of Molecular Markers Useful in Red Clover (Trifolium pratense) Breeding.</title>
        <authorList>
            <person name="Istvanek J."/>
            <person name="Dluhosova J."/>
            <person name="Dluhos P."/>
            <person name="Patkova L."/>
            <person name="Nedelnik J."/>
            <person name="Repkova J."/>
        </authorList>
    </citation>
    <scope>NUCLEOTIDE SEQUENCE [LARGE SCALE GENOMIC DNA]</scope>
    <source>
        <strain evidence="3">cv. Tatra</strain>
        <tissue evidence="2">Young leaves</tissue>
    </source>
</reference>
<evidence type="ECO:0000313" key="3">
    <source>
        <dbReference type="Proteomes" id="UP000236291"/>
    </source>
</evidence>
<keyword evidence="1" id="KW-1133">Transmembrane helix</keyword>
<dbReference type="AlphaFoldDB" id="A0A2K3K317"/>
<keyword evidence="1" id="KW-0472">Membrane</keyword>
<comment type="caution">
    <text evidence="2">The sequence shown here is derived from an EMBL/GenBank/DDBJ whole genome shotgun (WGS) entry which is preliminary data.</text>
</comment>
<accession>A0A2K3K317</accession>
<evidence type="ECO:0000256" key="1">
    <source>
        <dbReference type="SAM" id="Phobius"/>
    </source>
</evidence>
<keyword evidence="1" id="KW-0812">Transmembrane</keyword>